<sequence length="1207" mass="135052">MYLKSKKSCSGLGLGTAVLLSPRSSLSSTAPITTPGFSSSALIRIMEVALGAIALATAVKDLVELGQRIHESFAKVSNNLRKAQRVAKDIKEMVEKIEIFYKNHEDALDSMESFRVALLILLNKFKSFETSILPLLPKTGKRMLDLFVRGWWNNNKIEGRISDLQSEIVQLILKYTMDSAMRTEVRLEANHQETRKGLVDVHNEVAQGLQVLDVVQRNISAIAAVTRPHHSYKFSGTTSDELIHKIIMFAESTPSTSAPMLRTPNTITEETATTTYIKVQIDSIAMVVRKMLMLPASATINVASDTVTSLQLVPMLEQASMRITHLRRHVVRQVSTLCDILDTPSIHTISIEAGARALLELSVALERLGMEPESILVGTWAITLARLLFDASGGGRPDCGAQLAVGLLNQCRRYYLNGNKIQSLQVIEEAHTITQNLRNQYSGEAHFQLRGVQELHSNILLQYAELIDDQRSIEMTFEAVQILEDILNIHAFTQSTSHEGIIIKNVVQASSSFIDHLFSSAPPITAISSYAFALQIWGTLLFINGYLETALDLALLAIALHRKTLSINGHEHKVDLALALQSLVDGRIADCIPAEELVSIAAECIRLLRELVEQNPLFYARQLVNMLSKQASTLGTLNRDAEAIAAWEEAASLAGQILQDSKLCATVLSDLSSHFRHLKRHEDAVRTGTLAITTHREETDIQAGRYFYLSRDLRELRRFKESAEAAQASVTLYRHLAMRDPKRWMGDLTEGLSDLAHCLAALGNYVDALIAWKESVSMISNFFDTHPTASLDVIERYCEALYIHQNISHILNDKEECLNICSTTVQYLRRLLEIYPRTESITQSLFCAECCYAYSMLRIGYPLDAHHYIDSCLDGWSSTQEAISEARIARWHAAMINLKVDVLDAQGCTKQALLTTQNVHDLVKPFVSTFQPCFLEMIESMNRKARLQGNLSDSGEALQIAEGALQLVQDSKLEPIIDGLVWSLHTVAITALLHRDYNRAIEAAREGCHMLNCPEGVEFDEDYEHRSFIRPSLLSIMSSAEANLGRLSTALDYANRAVDMALEIGENKFYIPVTATAHHYMETRGYLAEILLATGDLAQARHICEERRAYFSKRVETRMGDYRKLAPIFRMLGILCCSEGLHEEGYIAAVELSRIMRMLGSVFPSLQEQVKIRLRRQAQVPILKTLEEISQRLDCGHQMEVASWFSI</sequence>
<reference evidence="1 2" key="1">
    <citation type="journal article" date="2020" name="ISME J.">
        <title>Uncovering the hidden diversity of litter-decomposition mechanisms in mushroom-forming fungi.</title>
        <authorList>
            <person name="Floudas D."/>
            <person name="Bentzer J."/>
            <person name="Ahren D."/>
            <person name="Johansson T."/>
            <person name="Persson P."/>
            <person name="Tunlid A."/>
        </authorList>
    </citation>
    <scope>NUCLEOTIDE SEQUENCE [LARGE SCALE GENOMIC DNA]</scope>
    <source>
        <strain evidence="1 2">CBS 101986</strain>
    </source>
</reference>
<dbReference type="SUPFAM" id="SSF48452">
    <property type="entry name" value="TPR-like"/>
    <property type="match status" value="2"/>
</dbReference>
<protein>
    <submittedName>
        <fullName evidence="1">Uncharacterized protein</fullName>
    </submittedName>
</protein>
<comment type="caution">
    <text evidence="1">The sequence shown here is derived from an EMBL/GenBank/DDBJ whole genome shotgun (WGS) entry which is preliminary data.</text>
</comment>
<accession>A0A8H5B9Y1</accession>
<dbReference type="Gene3D" id="1.25.40.10">
    <property type="entry name" value="Tetratricopeptide repeat domain"/>
    <property type="match status" value="2"/>
</dbReference>
<dbReference type="AlphaFoldDB" id="A0A8H5B9Y1"/>
<evidence type="ECO:0000313" key="1">
    <source>
        <dbReference type="EMBL" id="KAF5319350.1"/>
    </source>
</evidence>
<gene>
    <name evidence="1" type="ORF">D9619_008424</name>
</gene>
<evidence type="ECO:0000313" key="2">
    <source>
        <dbReference type="Proteomes" id="UP000567179"/>
    </source>
</evidence>
<dbReference type="InterPro" id="IPR019734">
    <property type="entry name" value="TPR_rpt"/>
</dbReference>
<dbReference type="Proteomes" id="UP000567179">
    <property type="component" value="Unassembled WGS sequence"/>
</dbReference>
<proteinExistence type="predicted"/>
<dbReference type="OrthoDB" id="3038309at2759"/>
<organism evidence="1 2">
    <name type="scientific">Psilocybe cf. subviscida</name>
    <dbReference type="NCBI Taxonomy" id="2480587"/>
    <lineage>
        <taxon>Eukaryota</taxon>
        <taxon>Fungi</taxon>
        <taxon>Dikarya</taxon>
        <taxon>Basidiomycota</taxon>
        <taxon>Agaricomycotina</taxon>
        <taxon>Agaricomycetes</taxon>
        <taxon>Agaricomycetidae</taxon>
        <taxon>Agaricales</taxon>
        <taxon>Agaricineae</taxon>
        <taxon>Strophariaceae</taxon>
        <taxon>Psilocybe</taxon>
    </lineage>
</organism>
<dbReference type="EMBL" id="JAACJJ010000029">
    <property type="protein sequence ID" value="KAF5319350.1"/>
    <property type="molecule type" value="Genomic_DNA"/>
</dbReference>
<dbReference type="InterPro" id="IPR011990">
    <property type="entry name" value="TPR-like_helical_dom_sf"/>
</dbReference>
<name>A0A8H5B9Y1_9AGAR</name>
<keyword evidence="2" id="KW-1185">Reference proteome</keyword>
<dbReference type="SMART" id="SM00028">
    <property type="entry name" value="TPR"/>
    <property type="match status" value="4"/>
</dbReference>